<sequence length="95" mass="10980">MPSSRRSRRRPYTEDHRPVDLTRLTGGRRTEVRRGEEWTVQPVRPSDKTYRCPGCHQDIGPGTEHLVAWATDSLFGPDAALAARRHWHTRCWSMG</sequence>
<reference evidence="1" key="1">
    <citation type="submission" date="2020-12" db="EMBL/GenBank/DDBJ databases">
        <title>Sanguibacter suaedae sp. nov., isolated from Suaeda aralocaspica.</title>
        <authorList>
            <person name="Ma Q."/>
        </authorList>
    </citation>
    <scope>NUCLEOTIDE SEQUENCE</scope>
    <source>
        <strain evidence="1">YZGR15</strain>
    </source>
</reference>
<accession>A0A934MEX2</accession>
<evidence type="ECO:0000313" key="1">
    <source>
        <dbReference type="EMBL" id="MBI9116084.1"/>
    </source>
</evidence>
<evidence type="ECO:0008006" key="3">
    <source>
        <dbReference type="Google" id="ProtNLM"/>
    </source>
</evidence>
<dbReference type="RefSeq" id="WP_198734654.1">
    <property type="nucleotide sequence ID" value="NZ_JAEINH010000015.1"/>
</dbReference>
<dbReference type="Proteomes" id="UP000602087">
    <property type="component" value="Unassembled WGS sequence"/>
</dbReference>
<organism evidence="1 2">
    <name type="scientific">Sanguibacter suaedae</name>
    <dbReference type="NCBI Taxonomy" id="2795737"/>
    <lineage>
        <taxon>Bacteria</taxon>
        <taxon>Bacillati</taxon>
        <taxon>Actinomycetota</taxon>
        <taxon>Actinomycetes</taxon>
        <taxon>Micrococcales</taxon>
        <taxon>Sanguibacteraceae</taxon>
        <taxon>Sanguibacter</taxon>
    </lineage>
</organism>
<keyword evidence="2" id="KW-1185">Reference proteome</keyword>
<dbReference type="EMBL" id="JAEINH010000015">
    <property type="protein sequence ID" value="MBI9116084.1"/>
    <property type="molecule type" value="Genomic_DNA"/>
</dbReference>
<dbReference type="AlphaFoldDB" id="A0A934MEX2"/>
<proteinExistence type="predicted"/>
<protein>
    <recommendedName>
        <fullName evidence="3">ATP/GTP-binding protein</fullName>
    </recommendedName>
</protein>
<name>A0A934MEX2_9MICO</name>
<gene>
    <name evidence="1" type="ORF">JAV76_13780</name>
</gene>
<comment type="caution">
    <text evidence="1">The sequence shown here is derived from an EMBL/GenBank/DDBJ whole genome shotgun (WGS) entry which is preliminary data.</text>
</comment>
<evidence type="ECO:0000313" key="2">
    <source>
        <dbReference type="Proteomes" id="UP000602087"/>
    </source>
</evidence>